<keyword evidence="3" id="KW-0808">Transferase</keyword>
<name>A0A2A6LQN4_RHIFR</name>
<dbReference type="Proteomes" id="UP000220353">
    <property type="component" value="Unassembled WGS sequence"/>
</dbReference>
<comment type="caution">
    <text evidence="3">The sequence shown here is derived from an EMBL/GenBank/DDBJ whole genome shotgun (WGS) entry which is preliminary data.</text>
</comment>
<dbReference type="AlphaFoldDB" id="A0A2A6LQN4"/>
<reference evidence="3 4" key="1">
    <citation type="submission" date="2017-09" db="EMBL/GenBank/DDBJ databases">
        <title>Comparative genomics of rhizobia isolated from Phaseolus vulgaris in China.</title>
        <authorList>
            <person name="Tong W."/>
        </authorList>
    </citation>
    <scope>NUCLEOTIDE SEQUENCE [LARGE SCALE GENOMIC DNA]</scope>
    <source>
        <strain evidence="3 4">PCH1</strain>
    </source>
</reference>
<feature type="compositionally biased region" description="Polar residues" evidence="1">
    <location>
        <begin position="220"/>
        <end position="230"/>
    </location>
</feature>
<dbReference type="RefSeq" id="WP_037433726.1">
    <property type="nucleotide sequence ID" value="NZ_NWTC01000032.1"/>
</dbReference>
<dbReference type="EMBL" id="NWTC01000032">
    <property type="protein sequence ID" value="PDT44429.1"/>
    <property type="molecule type" value="Genomic_DNA"/>
</dbReference>
<dbReference type="InterPro" id="IPR000836">
    <property type="entry name" value="PRTase_dom"/>
</dbReference>
<evidence type="ECO:0000259" key="2">
    <source>
        <dbReference type="Pfam" id="PF00156"/>
    </source>
</evidence>
<sequence>MSHESHCFADRVDAGRRLAAAIAREGIADPLVMALPRGGVPVAFEVAAILGAPLELLIVRKIGAPGHAEFGLGALVDGDEPQLVLNAEAMRLVKPSKAYLEAETARQRLELERRRTLYLGDRPRISAEKRNVVIVDDGIATGGTVRAAVQALRKAGAAALIVAVPVAPPSAIASLRRQIDRLVCLATPNPFHAVSIHYDDFEQTTDAEVIALMRRAKGENTPSQVGNAAKSSDENEA</sequence>
<evidence type="ECO:0000256" key="1">
    <source>
        <dbReference type="SAM" id="MobiDB-lite"/>
    </source>
</evidence>
<protein>
    <submittedName>
        <fullName evidence="3">Phosphoribosyltransferase</fullName>
    </submittedName>
</protein>
<feature type="region of interest" description="Disordered" evidence="1">
    <location>
        <begin position="218"/>
        <end position="237"/>
    </location>
</feature>
<dbReference type="SUPFAM" id="SSF53271">
    <property type="entry name" value="PRTase-like"/>
    <property type="match status" value="1"/>
</dbReference>
<feature type="domain" description="Phosphoribosyltransferase" evidence="2">
    <location>
        <begin position="12"/>
        <end position="186"/>
    </location>
</feature>
<dbReference type="Pfam" id="PF00156">
    <property type="entry name" value="Pribosyltran"/>
    <property type="match status" value="1"/>
</dbReference>
<evidence type="ECO:0000313" key="4">
    <source>
        <dbReference type="Proteomes" id="UP000220353"/>
    </source>
</evidence>
<organism evidence="3 4">
    <name type="scientific">Rhizobium fredii</name>
    <name type="common">Sinorhizobium fredii</name>
    <dbReference type="NCBI Taxonomy" id="380"/>
    <lineage>
        <taxon>Bacteria</taxon>
        <taxon>Pseudomonadati</taxon>
        <taxon>Pseudomonadota</taxon>
        <taxon>Alphaproteobacteria</taxon>
        <taxon>Hyphomicrobiales</taxon>
        <taxon>Rhizobiaceae</taxon>
        <taxon>Sinorhizobium/Ensifer group</taxon>
        <taxon>Sinorhizobium</taxon>
    </lineage>
</organism>
<keyword evidence="3" id="KW-0328">Glycosyltransferase</keyword>
<dbReference type="CDD" id="cd06223">
    <property type="entry name" value="PRTases_typeI"/>
    <property type="match status" value="1"/>
</dbReference>
<dbReference type="Gene3D" id="3.30.1310.20">
    <property type="entry name" value="PRTase-like"/>
    <property type="match status" value="1"/>
</dbReference>
<proteinExistence type="predicted"/>
<accession>A0A2A6LQN4</accession>
<dbReference type="InterPro" id="IPR029057">
    <property type="entry name" value="PRTase-like"/>
</dbReference>
<dbReference type="Gene3D" id="3.40.50.2020">
    <property type="match status" value="1"/>
</dbReference>
<dbReference type="GO" id="GO:0016757">
    <property type="term" value="F:glycosyltransferase activity"/>
    <property type="evidence" value="ECO:0007669"/>
    <property type="project" value="UniProtKB-KW"/>
</dbReference>
<evidence type="ECO:0000313" key="3">
    <source>
        <dbReference type="EMBL" id="PDT44429.1"/>
    </source>
</evidence>
<gene>
    <name evidence="3" type="ORF">CO661_28845</name>
</gene>